<evidence type="ECO:0000256" key="4">
    <source>
        <dbReference type="ARBA" id="ARBA00023033"/>
    </source>
</evidence>
<evidence type="ECO:0000313" key="6">
    <source>
        <dbReference type="EMBL" id="MDV6266627.1"/>
    </source>
</evidence>
<dbReference type="InterPro" id="IPR011251">
    <property type="entry name" value="Luciferase-like_dom"/>
</dbReference>
<evidence type="ECO:0000256" key="3">
    <source>
        <dbReference type="ARBA" id="ARBA00023002"/>
    </source>
</evidence>
<sequence length="354" mass="37861">MHFTIELDGAGSHPAAWRVWGHPPAELLSPRILRSSAATAEAAGFSFVTFDDRVVPEGTLHPVGRLDAGARAAYLASTTGQVGLAPTVQALTTEPFHLATQLASLDHASRGRAAWVVGADNSVDVNEAVGFEPRSAEAASREVRDVVDLARRLWDSWEDDAVVRDPATGRYLDPDKVHHVRFSGEFFDVVGPLITPRSPQGQIVVVGDADLGVSDLLDVVLVSGHDTSAIAEEAARQQGLTFADIEVVLDTPDQTAQSRLAALDEHSPWPDRGRLRFTGSAPDLVDLLSSLAGIVDGVRIHPAVVTTDLKVLRESVVPTLQELSVHRAPGIGATLRETLGLERPVSRYASSTTR</sequence>
<dbReference type="Pfam" id="PF00296">
    <property type="entry name" value="Bac_luciferase"/>
    <property type="match status" value="1"/>
</dbReference>
<keyword evidence="7" id="KW-1185">Reference proteome</keyword>
<dbReference type="SUPFAM" id="SSF51679">
    <property type="entry name" value="Bacterial luciferase-like"/>
    <property type="match status" value="1"/>
</dbReference>
<dbReference type="RefSeq" id="WP_317541028.1">
    <property type="nucleotide sequence ID" value="NZ_JAWLKB010000003.1"/>
</dbReference>
<evidence type="ECO:0000256" key="1">
    <source>
        <dbReference type="ARBA" id="ARBA00022630"/>
    </source>
</evidence>
<keyword evidence="4" id="KW-0503">Monooxygenase</keyword>
<reference evidence="6 7" key="1">
    <citation type="submission" date="2023-10" db="EMBL/GenBank/DDBJ databases">
        <title>Development of a sustainable strategy for remediation of hydrocarbon-contaminated territories based on the waste exchange concept.</title>
        <authorList>
            <person name="Krivoruchko A."/>
        </authorList>
    </citation>
    <scope>NUCLEOTIDE SEQUENCE [LARGE SCALE GENOMIC DNA]</scope>
    <source>
        <strain evidence="6 7">IEGM 1203</strain>
    </source>
</reference>
<comment type="caution">
    <text evidence="6">The sequence shown here is derived from an EMBL/GenBank/DDBJ whole genome shotgun (WGS) entry which is preliminary data.</text>
</comment>
<dbReference type="PANTHER" id="PTHR30011">
    <property type="entry name" value="ALKANESULFONATE MONOOXYGENASE-RELATED"/>
    <property type="match status" value="1"/>
</dbReference>
<evidence type="ECO:0000313" key="7">
    <source>
        <dbReference type="Proteomes" id="UP001185927"/>
    </source>
</evidence>
<dbReference type="Gene3D" id="3.20.20.30">
    <property type="entry name" value="Luciferase-like domain"/>
    <property type="match status" value="1"/>
</dbReference>
<organism evidence="6 7">
    <name type="scientific">Rhodococcus globerulus</name>
    <dbReference type="NCBI Taxonomy" id="33008"/>
    <lineage>
        <taxon>Bacteria</taxon>
        <taxon>Bacillati</taxon>
        <taxon>Actinomycetota</taxon>
        <taxon>Actinomycetes</taxon>
        <taxon>Mycobacteriales</taxon>
        <taxon>Nocardiaceae</taxon>
        <taxon>Rhodococcus</taxon>
    </lineage>
</organism>
<dbReference type="InterPro" id="IPR051260">
    <property type="entry name" value="Diverse_substr_monoxygenases"/>
</dbReference>
<gene>
    <name evidence="6" type="ORF">R3Q16_08435</name>
</gene>
<accession>A0ABU4BQY3</accession>
<feature type="domain" description="Luciferase-like" evidence="5">
    <location>
        <begin position="17"/>
        <end position="206"/>
    </location>
</feature>
<dbReference type="EMBL" id="JAWLKB010000003">
    <property type="protein sequence ID" value="MDV6266627.1"/>
    <property type="molecule type" value="Genomic_DNA"/>
</dbReference>
<dbReference type="InterPro" id="IPR036661">
    <property type="entry name" value="Luciferase-like_sf"/>
</dbReference>
<keyword evidence="2" id="KW-0288">FMN</keyword>
<dbReference type="Proteomes" id="UP001185927">
    <property type="component" value="Unassembled WGS sequence"/>
</dbReference>
<name>A0ABU4BQY3_RHOGO</name>
<dbReference type="PANTHER" id="PTHR30011:SF16">
    <property type="entry name" value="C2H2 FINGER DOMAIN TRANSCRIPTION FACTOR (EUROFUNG)-RELATED"/>
    <property type="match status" value="1"/>
</dbReference>
<keyword evidence="3" id="KW-0560">Oxidoreductase</keyword>
<evidence type="ECO:0000259" key="5">
    <source>
        <dbReference type="Pfam" id="PF00296"/>
    </source>
</evidence>
<protein>
    <submittedName>
        <fullName evidence="6">LLM class flavin-dependent oxidoreductase</fullName>
    </submittedName>
</protein>
<evidence type="ECO:0000256" key="2">
    <source>
        <dbReference type="ARBA" id="ARBA00022643"/>
    </source>
</evidence>
<keyword evidence="1" id="KW-0285">Flavoprotein</keyword>
<proteinExistence type="predicted"/>